<evidence type="ECO:0000313" key="2">
    <source>
        <dbReference type="EMBL" id="ATC86929.1"/>
    </source>
</evidence>
<dbReference type="Proteomes" id="UP000016505">
    <property type="component" value="Chromosome I"/>
</dbReference>
<dbReference type="EMBL" id="CP011025">
    <property type="protein sequence ID" value="ATC85359.1"/>
    <property type="molecule type" value="Genomic_DNA"/>
</dbReference>
<protein>
    <submittedName>
        <fullName evidence="1">Uncharacterized protein</fullName>
    </submittedName>
</protein>
<dbReference type="EMBL" id="CP011025">
    <property type="protein sequence ID" value="ATC86929.1"/>
    <property type="molecule type" value="Genomic_DNA"/>
</dbReference>
<accession>A0A290RZZ0</accession>
<proteinExistence type="predicted"/>
<dbReference type="KEGG" id="part:PARC_a0646"/>
<organism evidence="1 3">
    <name type="scientific">Pseudoalteromonas arctica A 37-1-2</name>
    <dbReference type="NCBI Taxonomy" id="1117313"/>
    <lineage>
        <taxon>Bacteria</taxon>
        <taxon>Pseudomonadati</taxon>
        <taxon>Pseudomonadota</taxon>
        <taxon>Gammaproteobacteria</taxon>
        <taxon>Alteromonadales</taxon>
        <taxon>Pseudoalteromonadaceae</taxon>
        <taxon>Pseudoalteromonas</taxon>
    </lineage>
</organism>
<dbReference type="KEGG" id="part:PARC_a2439"/>
<name>A0A290RZZ0_9GAMM</name>
<evidence type="ECO:0000313" key="3">
    <source>
        <dbReference type="Proteomes" id="UP000016505"/>
    </source>
</evidence>
<reference evidence="1 3" key="1">
    <citation type="journal article" date="2012" name="J. Bacteriol.">
        <title>Genome sequences of type strains of seven species of the marine bacterium Pseudoalteromonas.</title>
        <authorList>
            <person name="Xie B.B."/>
            <person name="Shu Y.L."/>
            <person name="Qin Q.L."/>
            <person name="Rong J.C."/>
            <person name="Zhang X.Y."/>
            <person name="Chen X.L."/>
            <person name="Shi M."/>
            <person name="He H.L."/>
            <person name="Zhou B.C."/>
            <person name="Zhang Y.Z."/>
        </authorList>
    </citation>
    <scope>NUCLEOTIDE SEQUENCE [LARGE SCALE GENOMIC DNA]</scope>
    <source>
        <strain evidence="1 3">A 37-1-2</strain>
    </source>
</reference>
<evidence type="ECO:0000313" key="1">
    <source>
        <dbReference type="EMBL" id="ATC85359.1"/>
    </source>
</evidence>
<dbReference type="AlphaFoldDB" id="A0A290RZZ0"/>
<reference evidence="1" key="2">
    <citation type="submission" date="2015-03" db="EMBL/GenBank/DDBJ databases">
        <authorList>
            <person name="Murphy D."/>
        </authorList>
    </citation>
    <scope>NUCLEOTIDE SEQUENCE</scope>
    <source>
        <strain evidence="1">A 37-1-2</strain>
    </source>
</reference>
<sequence length="37" mass="4249">MDTIQFVRIESQGFIYGAVLNTRRKGKLTDFDVINDS</sequence>
<gene>
    <name evidence="1" type="ORF">PARC_a0646</name>
    <name evidence="2" type="ORF">PARC_a2439</name>
</gene>